<feature type="transmembrane region" description="Helical" evidence="8">
    <location>
        <begin position="469"/>
        <end position="493"/>
    </location>
</feature>
<comment type="pathway">
    <text evidence="8">Cell wall biogenesis; peptidoglycan biosynthesis.</text>
</comment>
<feature type="transmembrane region" description="Helical" evidence="8">
    <location>
        <begin position="60"/>
        <end position="83"/>
    </location>
</feature>
<feature type="transmembrane region" description="Helical" evidence="8">
    <location>
        <begin position="165"/>
        <end position="188"/>
    </location>
</feature>
<dbReference type="InterPro" id="IPR004268">
    <property type="entry name" value="MurJ"/>
</dbReference>
<keyword evidence="8 9" id="KW-0813">Transport</keyword>
<comment type="caution">
    <text evidence="10">The sequence shown here is derived from an EMBL/GenBank/DDBJ whole genome shotgun (WGS) entry which is preliminary data.</text>
</comment>
<dbReference type="InterPro" id="IPR051050">
    <property type="entry name" value="Lipid_II_flippase_MurJ/MviN"/>
</dbReference>
<keyword evidence="6 8" id="KW-1133">Transmembrane helix</keyword>
<evidence type="ECO:0000256" key="4">
    <source>
        <dbReference type="ARBA" id="ARBA00022960"/>
    </source>
</evidence>
<evidence type="ECO:0000313" key="10">
    <source>
        <dbReference type="EMBL" id="OGZ17959.1"/>
    </source>
</evidence>
<comment type="function">
    <text evidence="8 9">Involved in peptidoglycan biosynthesis. Transports lipid-linked peptidoglycan precursors from the inner to the outer leaflet of the cytoplasmic membrane.</text>
</comment>
<feature type="transmembrane region" description="Helical" evidence="8">
    <location>
        <begin position="435"/>
        <end position="457"/>
    </location>
</feature>
<dbReference type="Proteomes" id="UP000178893">
    <property type="component" value="Unassembled WGS sequence"/>
</dbReference>
<evidence type="ECO:0000256" key="1">
    <source>
        <dbReference type="ARBA" id="ARBA00004651"/>
    </source>
</evidence>
<gene>
    <name evidence="8" type="primary">murJ</name>
    <name evidence="10" type="ORF">A2V72_00470</name>
</gene>
<feature type="transmembrane region" description="Helical" evidence="8">
    <location>
        <begin position="12"/>
        <end position="33"/>
    </location>
</feature>
<dbReference type="PANTHER" id="PTHR47019">
    <property type="entry name" value="LIPID II FLIPPASE MURJ"/>
    <property type="match status" value="1"/>
</dbReference>
<dbReference type="PANTHER" id="PTHR47019:SF1">
    <property type="entry name" value="LIPID II FLIPPASE MURJ"/>
    <property type="match status" value="1"/>
</dbReference>
<proteinExistence type="inferred from homology"/>
<keyword evidence="5 8" id="KW-0573">Peptidoglycan synthesis</keyword>
<dbReference type="GO" id="GO:0005886">
    <property type="term" value="C:plasma membrane"/>
    <property type="evidence" value="ECO:0007669"/>
    <property type="project" value="UniProtKB-SubCell"/>
</dbReference>
<dbReference type="GO" id="GO:0015648">
    <property type="term" value="F:lipid-linked peptidoglycan transporter activity"/>
    <property type="evidence" value="ECO:0007669"/>
    <property type="project" value="UniProtKB-UniRule"/>
</dbReference>
<feature type="transmembrane region" description="Helical" evidence="8">
    <location>
        <begin position="250"/>
        <end position="273"/>
    </location>
</feature>
<feature type="transmembrane region" description="Helical" evidence="8">
    <location>
        <begin position="354"/>
        <end position="375"/>
    </location>
</feature>
<feature type="transmembrane region" description="Helical" evidence="8">
    <location>
        <begin position="136"/>
        <end position="158"/>
    </location>
</feature>
<dbReference type="PRINTS" id="PR01806">
    <property type="entry name" value="VIRFACTRMVIN"/>
</dbReference>
<evidence type="ECO:0000256" key="9">
    <source>
        <dbReference type="PIRNR" id="PIRNR002869"/>
    </source>
</evidence>
<feature type="transmembrane region" description="Helical" evidence="8">
    <location>
        <begin position="194"/>
        <end position="214"/>
    </location>
</feature>
<dbReference type="NCBIfam" id="TIGR01695">
    <property type="entry name" value="murJ_mviN"/>
    <property type="match status" value="1"/>
</dbReference>
<keyword evidence="4 8" id="KW-0133">Cell shape</keyword>
<dbReference type="HAMAP" id="MF_02078">
    <property type="entry name" value="MurJ_MviN"/>
    <property type="match status" value="1"/>
</dbReference>
<dbReference type="AlphaFoldDB" id="A0A1G2DWH4"/>
<dbReference type="GO" id="GO:0034204">
    <property type="term" value="P:lipid translocation"/>
    <property type="evidence" value="ECO:0007669"/>
    <property type="project" value="TreeGrafter"/>
</dbReference>
<evidence type="ECO:0000256" key="7">
    <source>
        <dbReference type="ARBA" id="ARBA00023136"/>
    </source>
</evidence>
<keyword evidence="7 8" id="KW-0472">Membrane</keyword>
<comment type="similarity">
    <text evidence="8 9">Belongs to the MurJ/MviN family.</text>
</comment>
<evidence type="ECO:0000313" key="11">
    <source>
        <dbReference type="Proteomes" id="UP000178893"/>
    </source>
</evidence>
<dbReference type="EMBL" id="MHLW01000021">
    <property type="protein sequence ID" value="OGZ17959.1"/>
    <property type="molecule type" value="Genomic_DNA"/>
</dbReference>
<dbReference type="Pfam" id="PF03023">
    <property type="entry name" value="MurJ"/>
    <property type="match status" value="1"/>
</dbReference>
<dbReference type="CDD" id="cd13123">
    <property type="entry name" value="MATE_MurJ_like"/>
    <property type="match status" value="1"/>
</dbReference>
<sequence length="545" mass="60529">MYNGILNSKTKTINSAAGILAVASLISGLLGLFRDRLLAGTFGAGNELDIYYVAFRIPDFISTVLVMGAISAAIIPIFSHYLVRSREEAWRFFSNLINLFFVCLIIVSVFLIIFVPQILSIIAPGFSGDKKESAVLLTRIMFLSPIILGISNIISGVLRVFKRFLITSLAPIMYNLGIIFGIVFFVPFLGLQGLAWGVVFGAFLHFLIQIPILLRLGFKLKRVFNFSDPGFLKMVKLTFPRALGLAAGQINLIVITAIGSILISGSIAVFSLANNLQNLPITLIAVSFSTAAFPFLALYFSQKNKEKLIEEFSFVFRQIVFFIIPISILMFLLRAQIIRIILGTGKFGWADTQLTAACLGIFSFAIFAYGLALLISKTFYAFHNTKIPALVTLFTVALNIILCFLFIWLLSFENCFQRLLIDILDLEEIKQNSVIGLPLALAVSGLFQVFLLLILLYKKIGDFKIKEIFESFIRVLASGVLLGLVCYFVRQIAANFVDMQTFSGIFIQGFLASLAGISVYILSALLFKLKELNSFNLIWRKINGN</sequence>
<protein>
    <recommendedName>
        <fullName evidence="8">Probable lipid II flippase MurJ</fullName>
    </recommendedName>
</protein>
<organism evidence="10 11">
    <name type="scientific">Candidatus Nealsonbacteria bacterium RBG_13_37_56</name>
    <dbReference type="NCBI Taxonomy" id="1801661"/>
    <lineage>
        <taxon>Bacteria</taxon>
        <taxon>Candidatus Nealsoniibacteriota</taxon>
    </lineage>
</organism>
<reference evidence="10 11" key="1">
    <citation type="journal article" date="2016" name="Nat. Commun.">
        <title>Thousands of microbial genomes shed light on interconnected biogeochemical processes in an aquifer system.</title>
        <authorList>
            <person name="Anantharaman K."/>
            <person name="Brown C.T."/>
            <person name="Hug L.A."/>
            <person name="Sharon I."/>
            <person name="Castelle C.J."/>
            <person name="Probst A.J."/>
            <person name="Thomas B.C."/>
            <person name="Singh A."/>
            <person name="Wilkins M.J."/>
            <person name="Karaoz U."/>
            <person name="Brodie E.L."/>
            <person name="Williams K.H."/>
            <person name="Hubbard S.S."/>
            <person name="Banfield J.F."/>
        </authorList>
    </citation>
    <scope>NUCLEOTIDE SEQUENCE [LARGE SCALE GENOMIC DNA]</scope>
</reference>
<evidence type="ECO:0000256" key="8">
    <source>
        <dbReference type="HAMAP-Rule" id="MF_02078"/>
    </source>
</evidence>
<evidence type="ECO:0000256" key="6">
    <source>
        <dbReference type="ARBA" id="ARBA00022989"/>
    </source>
</evidence>
<feature type="transmembrane region" description="Helical" evidence="8">
    <location>
        <begin position="95"/>
        <end position="116"/>
    </location>
</feature>
<accession>A0A1G2DWH4</accession>
<dbReference type="GO" id="GO:0008360">
    <property type="term" value="P:regulation of cell shape"/>
    <property type="evidence" value="ECO:0007669"/>
    <property type="project" value="UniProtKB-UniRule"/>
</dbReference>
<name>A0A1G2DWH4_9BACT</name>
<feature type="transmembrane region" description="Helical" evidence="8">
    <location>
        <begin position="320"/>
        <end position="342"/>
    </location>
</feature>
<evidence type="ECO:0000256" key="3">
    <source>
        <dbReference type="ARBA" id="ARBA00022692"/>
    </source>
</evidence>
<feature type="transmembrane region" description="Helical" evidence="8">
    <location>
        <begin position="387"/>
        <end position="410"/>
    </location>
</feature>
<keyword evidence="3 8" id="KW-0812">Transmembrane</keyword>
<dbReference type="GO" id="GO:0071555">
    <property type="term" value="P:cell wall organization"/>
    <property type="evidence" value="ECO:0007669"/>
    <property type="project" value="UniProtKB-UniRule"/>
</dbReference>
<feature type="transmembrane region" description="Helical" evidence="8">
    <location>
        <begin position="505"/>
        <end position="527"/>
    </location>
</feature>
<comment type="subcellular location">
    <subcellularLocation>
        <location evidence="1 8">Cell membrane</location>
        <topology evidence="1 8">Multi-pass membrane protein</topology>
    </subcellularLocation>
</comment>
<keyword evidence="2 8" id="KW-1003">Cell membrane</keyword>
<feature type="transmembrane region" description="Helical" evidence="8">
    <location>
        <begin position="279"/>
        <end position="300"/>
    </location>
</feature>
<dbReference type="GO" id="GO:0009252">
    <property type="term" value="P:peptidoglycan biosynthetic process"/>
    <property type="evidence" value="ECO:0007669"/>
    <property type="project" value="UniProtKB-UniRule"/>
</dbReference>
<evidence type="ECO:0000256" key="2">
    <source>
        <dbReference type="ARBA" id="ARBA00022475"/>
    </source>
</evidence>
<dbReference type="PIRSF" id="PIRSF002869">
    <property type="entry name" value="MviN"/>
    <property type="match status" value="1"/>
</dbReference>
<keyword evidence="8 9" id="KW-0961">Cell wall biogenesis/degradation</keyword>
<evidence type="ECO:0000256" key="5">
    <source>
        <dbReference type="ARBA" id="ARBA00022984"/>
    </source>
</evidence>
<dbReference type="UniPathway" id="UPA00219"/>